<evidence type="ECO:0000256" key="6">
    <source>
        <dbReference type="RuleBase" id="RU003567"/>
    </source>
</evidence>
<keyword evidence="8" id="KW-1185">Reference proteome</keyword>
<evidence type="ECO:0000313" key="7">
    <source>
        <dbReference type="EMBL" id="WIA15738.1"/>
    </source>
</evidence>
<dbReference type="PRINTS" id="PR00127">
    <property type="entry name" value="CLPPROTEASEP"/>
</dbReference>
<keyword evidence="4" id="KW-0720">Serine protease</keyword>
<dbReference type="PANTHER" id="PTHR10381:SF11">
    <property type="entry name" value="ATP-DEPENDENT CLP PROTEASE PROTEOLYTIC SUBUNIT, MITOCHONDRIAL"/>
    <property type="match status" value="1"/>
</dbReference>
<organism evidence="7 8">
    <name type="scientific">Tetradesmus obliquus</name>
    <name type="common">Green alga</name>
    <name type="synonym">Acutodesmus obliquus</name>
    <dbReference type="NCBI Taxonomy" id="3088"/>
    <lineage>
        <taxon>Eukaryota</taxon>
        <taxon>Viridiplantae</taxon>
        <taxon>Chlorophyta</taxon>
        <taxon>core chlorophytes</taxon>
        <taxon>Chlorophyceae</taxon>
        <taxon>CS clade</taxon>
        <taxon>Sphaeropleales</taxon>
        <taxon>Scenedesmaceae</taxon>
        <taxon>Tetradesmus</taxon>
    </lineage>
</organism>
<gene>
    <name evidence="7" type="ORF">OEZ85_002355</name>
</gene>
<dbReference type="SUPFAM" id="SSF52096">
    <property type="entry name" value="ClpP/crotonase"/>
    <property type="match status" value="1"/>
</dbReference>
<evidence type="ECO:0000256" key="2">
    <source>
        <dbReference type="ARBA" id="ARBA00022670"/>
    </source>
</evidence>
<protein>
    <recommendedName>
        <fullName evidence="6">ATP-dependent Clp protease proteolytic subunit</fullName>
    </recommendedName>
</protein>
<keyword evidence="2" id="KW-0645">Protease</keyword>
<dbReference type="EMBL" id="CP126213">
    <property type="protein sequence ID" value="WIA15738.1"/>
    <property type="molecule type" value="Genomic_DNA"/>
</dbReference>
<comment type="similarity">
    <text evidence="1 6">Belongs to the peptidase S14 family.</text>
</comment>
<dbReference type="InterPro" id="IPR018215">
    <property type="entry name" value="ClpP_Ser_AS"/>
</dbReference>
<comment type="catalytic activity">
    <reaction evidence="5">
        <text>Hydrolysis of proteins to small peptides in the presence of ATP and magnesium. alpha-casein is the usual test substrate. In the absence of ATP, only oligopeptides shorter than five residues are hydrolyzed (such as succinyl-Leu-Tyr-|-NHMec, and Leu-Tyr-Leu-|-Tyr-Trp, in which cleavage of the -Tyr-|-Leu- and -Tyr-|-Trp bonds also occurs).</text>
        <dbReference type="EC" id="3.4.21.92"/>
    </reaction>
</comment>
<dbReference type="InterPro" id="IPR029045">
    <property type="entry name" value="ClpP/crotonase-like_dom_sf"/>
</dbReference>
<reference evidence="7 8" key="1">
    <citation type="submission" date="2023-05" db="EMBL/GenBank/DDBJ databases">
        <title>A 100% complete, gapless, phased diploid assembly of the Scenedesmus obliquus UTEX 3031 genome.</title>
        <authorList>
            <person name="Biondi T.C."/>
            <person name="Hanschen E.R."/>
            <person name="Kwon T."/>
            <person name="Eng W."/>
            <person name="Kruse C.P.S."/>
            <person name="Koehler S.I."/>
            <person name="Kunde Y."/>
            <person name="Gleasner C.D."/>
            <person name="You Mak K.T."/>
            <person name="Polle J."/>
            <person name="Hovde B.T."/>
            <person name="Starkenburg S.R."/>
        </authorList>
    </citation>
    <scope>NUCLEOTIDE SEQUENCE [LARGE SCALE GENOMIC DNA]</scope>
    <source>
        <strain evidence="7 8">DOE0152z</strain>
    </source>
</reference>
<sequence>MKKLALVVAAYRESLAWLKDVPAEHYVVYLYMKHPRTLAELQELRAGAPGLSIIAQDLPNVGREAHTYLHHMLQQGRDLHFCSPVNHGSAFSLIMALKHMEQQSTKEPIRLHLTTYGGSVHAAFAVVDTMLALKAPVHTVILGHAASAGTLISCAGSRRSMGRHATALLHEVSAGMWGKYSSMRDSMANTQACMDRILTFYEARTKLTHDQLRQRLQRDLEWDAQQCWQFGIVHDIM</sequence>
<dbReference type="InterPro" id="IPR001907">
    <property type="entry name" value="ClpP"/>
</dbReference>
<evidence type="ECO:0000256" key="5">
    <source>
        <dbReference type="PROSITE-ProRule" id="PRU10085"/>
    </source>
</evidence>
<accession>A0ABY8U7U5</accession>
<feature type="active site" evidence="5">
    <location>
        <position position="147"/>
    </location>
</feature>
<evidence type="ECO:0000256" key="1">
    <source>
        <dbReference type="ARBA" id="ARBA00007039"/>
    </source>
</evidence>
<evidence type="ECO:0000256" key="3">
    <source>
        <dbReference type="ARBA" id="ARBA00022801"/>
    </source>
</evidence>
<evidence type="ECO:0000256" key="4">
    <source>
        <dbReference type="ARBA" id="ARBA00022825"/>
    </source>
</evidence>
<dbReference type="PANTHER" id="PTHR10381">
    <property type="entry name" value="ATP-DEPENDENT CLP PROTEASE PROTEOLYTIC SUBUNIT"/>
    <property type="match status" value="1"/>
</dbReference>
<dbReference type="PROSITE" id="PS00381">
    <property type="entry name" value="CLP_PROTEASE_SER"/>
    <property type="match status" value="1"/>
</dbReference>
<keyword evidence="3" id="KW-0378">Hydrolase</keyword>
<dbReference type="Proteomes" id="UP001244341">
    <property type="component" value="Chromosome 6b"/>
</dbReference>
<name>A0ABY8U7U5_TETOB</name>
<proteinExistence type="inferred from homology"/>
<dbReference type="InterPro" id="IPR023562">
    <property type="entry name" value="ClpP/TepA"/>
</dbReference>
<dbReference type="Pfam" id="PF00574">
    <property type="entry name" value="CLP_protease"/>
    <property type="match status" value="1"/>
</dbReference>
<evidence type="ECO:0000313" key="8">
    <source>
        <dbReference type="Proteomes" id="UP001244341"/>
    </source>
</evidence>
<dbReference type="Gene3D" id="3.90.226.10">
    <property type="entry name" value="2-enoyl-CoA Hydratase, Chain A, domain 1"/>
    <property type="match status" value="1"/>
</dbReference>